<evidence type="ECO:0000256" key="5">
    <source>
        <dbReference type="ARBA" id="ARBA00023277"/>
    </source>
</evidence>
<dbReference type="KEGG" id="phl:KKY_211"/>
<dbReference type="RefSeq" id="WP_014129406.1">
    <property type="nucleotide sequence ID" value="NC_016078.1"/>
</dbReference>
<proteinExistence type="inferred from homology"/>
<dbReference type="SUPFAM" id="SSF51569">
    <property type="entry name" value="Aldolase"/>
    <property type="match status" value="1"/>
</dbReference>
<reference evidence="6 7" key="1">
    <citation type="journal article" date="2012" name="J. Bacteriol.">
        <title>Complete genome sequence of Pelagibacterium halotolerans B2T.</title>
        <authorList>
            <person name="Huo Y.Y."/>
            <person name="Cheng H."/>
            <person name="Han X.F."/>
            <person name="Jiang X.W."/>
            <person name="Sun C."/>
            <person name="Zhang X.Q."/>
            <person name="Zhu X.F."/>
            <person name="Liu Y.F."/>
            <person name="Li P.F."/>
            <person name="Ni P.X."/>
            <person name="Wu M."/>
        </authorList>
    </citation>
    <scope>NUCLEOTIDE SEQUENCE [LARGE SCALE GENOMIC DNA]</scope>
    <source>
        <strain evidence="7">DSM 22347 / JCM 15775 / CGMCC 1.7692 / B2</strain>
    </source>
</reference>
<evidence type="ECO:0000256" key="2">
    <source>
        <dbReference type="ARBA" id="ARBA00006906"/>
    </source>
</evidence>
<dbReference type="NCBIfam" id="NF006600">
    <property type="entry name" value="PRK09140.1"/>
    <property type="match status" value="1"/>
</dbReference>
<evidence type="ECO:0000313" key="7">
    <source>
        <dbReference type="Proteomes" id="UP000008850"/>
    </source>
</evidence>
<protein>
    <submittedName>
        <fullName evidence="6">2-dehydro-3-deoxyphosphogalactonate aldolase</fullName>
    </submittedName>
</protein>
<keyword evidence="4" id="KW-0456">Lyase</keyword>
<evidence type="ECO:0000256" key="1">
    <source>
        <dbReference type="ARBA" id="ARBA00004761"/>
    </source>
</evidence>
<dbReference type="Pfam" id="PF01081">
    <property type="entry name" value="Aldolase"/>
    <property type="match status" value="1"/>
</dbReference>
<dbReference type="CDD" id="cd00452">
    <property type="entry name" value="KDPG_aldolase"/>
    <property type="match status" value="1"/>
</dbReference>
<dbReference type="STRING" id="1082931.KKY_211"/>
<keyword evidence="5" id="KW-0119">Carbohydrate metabolism</keyword>
<dbReference type="PATRIC" id="fig|1082931.4.peg.211"/>
<name>G4R7W1_PELHB</name>
<dbReference type="EMBL" id="CP003075">
    <property type="protein sequence ID" value="AEQ50256.1"/>
    <property type="molecule type" value="Genomic_DNA"/>
</dbReference>
<comment type="pathway">
    <text evidence="1">Carbohydrate acid metabolism.</text>
</comment>
<sequence length="201" mass="20068">MTRNLIAILRGITPEDAPGITQALIEAGITAIEVPLNSPQPLVSIETMAREFGADALIGAGTVLSEKDVADVAQAGGKLIVSPNCDAAVIGATKAAGLQSFPGVFTASECFAALKAGADGLKIFPAAIMGPAGLAALKAVLPPSAPVYAVGGAGADNFAQWRAAGADGFGIGTALYTPGSTAKEVSEKARKLVAAYDEVFA</sequence>
<comment type="similarity">
    <text evidence="2">Belongs to the KHG/KDPG aldolase family.</text>
</comment>
<dbReference type="HOGENOM" id="CLU_077795_2_1_5"/>
<comment type="subunit">
    <text evidence="3">Homotrimer.</text>
</comment>
<dbReference type="InterPro" id="IPR013785">
    <property type="entry name" value="Aldolase_TIM"/>
</dbReference>
<keyword evidence="7" id="KW-1185">Reference proteome</keyword>
<evidence type="ECO:0000256" key="3">
    <source>
        <dbReference type="ARBA" id="ARBA00011233"/>
    </source>
</evidence>
<evidence type="ECO:0000256" key="4">
    <source>
        <dbReference type="ARBA" id="ARBA00023239"/>
    </source>
</evidence>
<dbReference type="PANTHER" id="PTHR30246:SF1">
    <property type="entry name" value="2-DEHYDRO-3-DEOXY-6-PHOSPHOGALACTONATE ALDOLASE-RELATED"/>
    <property type="match status" value="1"/>
</dbReference>
<dbReference type="PANTHER" id="PTHR30246">
    <property type="entry name" value="2-KETO-3-DEOXY-6-PHOSPHOGLUCONATE ALDOLASE"/>
    <property type="match status" value="1"/>
</dbReference>
<dbReference type="InterPro" id="IPR000887">
    <property type="entry name" value="Aldlse_KDPG_KHG"/>
</dbReference>
<evidence type="ECO:0000313" key="6">
    <source>
        <dbReference type="EMBL" id="AEQ50256.1"/>
    </source>
</evidence>
<dbReference type="eggNOG" id="COG0800">
    <property type="taxonomic scope" value="Bacteria"/>
</dbReference>
<dbReference type="GO" id="GO:0016829">
    <property type="term" value="F:lyase activity"/>
    <property type="evidence" value="ECO:0007669"/>
    <property type="project" value="UniProtKB-KW"/>
</dbReference>
<dbReference type="Proteomes" id="UP000008850">
    <property type="component" value="Chromosome"/>
</dbReference>
<gene>
    <name evidence="6" type="ordered locus">KKY_211</name>
</gene>
<accession>G4R7W1</accession>
<organism evidence="6 7">
    <name type="scientific">Pelagibacterium halotolerans (strain DSM 22347 / JCM 15775 / CGMCC 1.7692 / B2)</name>
    <dbReference type="NCBI Taxonomy" id="1082931"/>
    <lineage>
        <taxon>Bacteria</taxon>
        <taxon>Pseudomonadati</taxon>
        <taxon>Pseudomonadota</taxon>
        <taxon>Alphaproteobacteria</taxon>
        <taxon>Hyphomicrobiales</taxon>
        <taxon>Devosiaceae</taxon>
        <taxon>Pelagibacterium</taxon>
    </lineage>
</organism>
<dbReference type="Gene3D" id="3.20.20.70">
    <property type="entry name" value="Aldolase class I"/>
    <property type="match status" value="1"/>
</dbReference>
<dbReference type="AlphaFoldDB" id="G4R7W1"/>